<evidence type="ECO:0000256" key="4">
    <source>
        <dbReference type="ARBA" id="ARBA00022833"/>
    </source>
</evidence>
<organism evidence="7 8">
    <name type="scientific">Bemisia tabaci</name>
    <name type="common">Sweetpotato whitefly</name>
    <name type="synonym">Aleurodes tabaci</name>
    <dbReference type="NCBI Taxonomy" id="7038"/>
    <lineage>
        <taxon>Eukaryota</taxon>
        <taxon>Metazoa</taxon>
        <taxon>Ecdysozoa</taxon>
        <taxon>Arthropoda</taxon>
        <taxon>Hexapoda</taxon>
        <taxon>Insecta</taxon>
        <taxon>Pterygota</taxon>
        <taxon>Neoptera</taxon>
        <taxon>Paraneoptera</taxon>
        <taxon>Hemiptera</taxon>
        <taxon>Sternorrhyncha</taxon>
        <taxon>Aleyrodoidea</taxon>
        <taxon>Aleyrodidae</taxon>
        <taxon>Aleyrodinae</taxon>
        <taxon>Bemisia</taxon>
    </lineage>
</organism>
<dbReference type="GO" id="GO:0008270">
    <property type="term" value="F:zinc ion binding"/>
    <property type="evidence" value="ECO:0007669"/>
    <property type="project" value="UniProtKB-KW"/>
</dbReference>
<dbReference type="InterPro" id="IPR052035">
    <property type="entry name" value="ZnF_BED_domain_contain"/>
</dbReference>
<keyword evidence="5" id="KW-0539">Nucleus</keyword>
<evidence type="ECO:0000313" key="8">
    <source>
        <dbReference type="Proteomes" id="UP001152759"/>
    </source>
</evidence>
<protein>
    <recommendedName>
        <fullName evidence="6">HAT C-terminal dimerisation domain-containing protein</fullName>
    </recommendedName>
</protein>
<dbReference type="InterPro" id="IPR008906">
    <property type="entry name" value="HATC_C_dom"/>
</dbReference>
<evidence type="ECO:0000259" key="6">
    <source>
        <dbReference type="Pfam" id="PF05699"/>
    </source>
</evidence>
<sequence>MCTTVYGTTLVSISPLFSLMSPRREFSDHAITSNKPPRSFRFFNCGNGAVVSGAVMASLIWKYYEKIRDEQNNKTVSGRCKEQKCAKLFNIPTGVTTTLRRHLESKHPFSYAELIAEEKKRKPSQPKNTPSVSNYLNKKVTVTPEQKKTLDEKLGLMIARDYQPFSIVEDEGFKDFVTTLYNYQLPSRTTLSRTIIPRIYDNLKGQVKKMLQAVNERDICFTTDIWTSRAKHSYITVTAHFVTDDFQLKTVNLDTRHFPGNHTADNISNVIDEVLKEWGLNIPREKYLVSDNAPNMVAAFDEESFIRIYCFDHTLQLAIADAKKNFPTLLPLFSKCQKIVGRYNHSALANGRLRINQIALNKPQHNMIQNVETRWNSEFLMIERLVEQKEPIMLELTEANEDGLLGQEWHTLEGLTDLLRPFDEATTQMSSETLPTLSMVIPVVKGLIHGLETFIEERRNGTTFARGLLRAMKVRFPDYNSDLLNNTAMFFNPFFKTALMEVHMKNLIIDKVKKLALAKRVAIQDSTIEDDTQMENPTESISKSKSRLWSSINEVMDQNLADVITENPNEEIIKEIEAYLNEKVTRSKDKESDPMEWWRCNSGKFPSLASVAKNFLCILATSVSSERVCSTAGNTVSIRRQCLSPLTAPMLIFIHQNYGKL</sequence>
<dbReference type="GO" id="GO:0046983">
    <property type="term" value="F:protein dimerization activity"/>
    <property type="evidence" value="ECO:0007669"/>
    <property type="project" value="InterPro"/>
</dbReference>
<evidence type="ECO:0000313" key="7">
    <source>
        <dbReference type="EMBL" id="CAH0391785.1"/>
    </source>
</evidence>
<keyword evidence="4" id="KW-0862">Zinc</keyword>
<comment type="subcellular location">
    <subcellularLocation>
        <location evidence="1">Nucleus</location>
    </subcellularLocation>
</comment>
<dbReference type="EMBL" id="OU963867">
    <property type="protein sequence ID" value="CAH0391785.1"/>
    <property type="molecule type" value="Genomic_DNA"/>
</dbReference>
<dbReference type="SUPFAM" id="SSF53098">
    <property type="entry name" value="Ribonuclease H-like"/>
    <property type="match status" value="1"/>
</dbReference>
<dbReference type="PANTHER" id="PTHR46481">
    <property type="entry name" value="ZINC FINGER BED DOMAIN-CONTAINING PROTEIN 4"/>
    <property type="match status" value="1"/>
</dbReference>
<dbReference type="SMART" id="SM00614">
    <property type="entry name" value="ZnF_BED"/>
    <property type="match status" value="1"/>
</dbReference>
<evidence type="ECO:0000256" key="1">
    <source>
        <dbReference type="ARBA" id="ARBA00004123"/>
    </source>
</evidence>
<dbReference type="SUPFAM" id="SSF140996">
    <property type="entry name" value="Hermes dimerisation domain"/>
    <property type="match status" value="1"/>
</dbReference>
<proteinExistence type="predicted"/>
<reference evidence="7" key="1">
    <citation type="submission" date="2021-12" db="EMBL/GenBank/DDBJ databases">
        <authorList>
            <person name="King R."/>
        </authorList>
    </citation>
    <scope>NUCLEOTIDE SEQUENCE</scope>
</reference>
<keyword evidence="3" id="KW-0863">Zinc-finger</keyword>
<keyword evidence="2" id="KW-0479">Metal-binding</keyword>
<dbReference type="PANTHER" id="PTHR46481:SF10">
    <property type="entry name" value="ZINC FINGER BED DOMAIN-CONTAINING PROTEIN 39"/>
    <property type="match status" value="1"/>
</dbReference>
<gene>
    <name evidence="7" type="ORF">BEMITA_LOCUS10371</name>
</gene>
<evidence type="ECO:0000256" key="3">
    <source>
        <dbReference type="ARBA" id="ARBA00022771"/>
    </source>
</evidence>
<accession>A0A9P0AJ19</accession>
<dbReference type="InterPro" id="IPR012337">
    <property type="entry name" value="RNaseH-like_sf"/>
</dbReference>
<dbReference type="Pfam" id="PF05699">
    <property type="entry name" value="Dimer_Tnp_hAT"/>
    <property type="match status" value="1"/>
</dbReference>
<dbReference type="Gene3D" id="1.10.10.1070">
    <property type="entry name" value="Zinc finger, BED domain-containing"/>
    <property type="match status" value="1"/>
</dbReference>
<evidence type="ECO:0000256" key="2">
    <source>
        <dbReference type="ARBA" id="ARBA00022723"/>
    </source>
</evidence>
<evidence type="ECO:0000256" key="5">
    <source>
        <dbReference type="ARBA" id="ARBA00023242"/>
    </source>
</evidence>
<dbReference type="Proteomes" id="UP001152759">
    <property type="component" value="Chromosome 6"/>
</dbReference>
<feature type="domain" description="HAT C-terminal dimerisation" evidence="6">
    <location>
        <begin position="575"/>
        <end position="657"/>
    </location>
</feature>
<dbReference type="AlphaFoldDB" id="A0A9P0AJ19"/>
<name>A0A9P0AJ19_BEMTA</name>
<keyword evidence="8" id="KW-1185">Reference proteome</keyword>
<dbReference type="GO" id="GO:0005634">
    <property type="term" value="C:nucleus"/>
    <property type="evidence" value="ECO:0007669"/>
    <property type="project" value="UniProtKB-SubCell"/>
</dbReference>